<evidence type="ECO:0000313" key="3">
    <source>
        <dbReference type="Proteomes" id="UP000308891"/>
    </source>
</evidence>
<name>A0A4V4N862_9NEIS</name>
<keyword evidence="1" id="KW-1133">Transmembrane helix</keyword>
<evidence type="ECO:0000313" key="2">
    <source>
        <dbReference type="EMBL" id="TIC83203.1"/>
    </source>
</evidence>
<keyword evidence="1" id="KW-0472">Membrane</keyword>
<comment type="caution">
    <text evidence="2">The sequence shown here is derived from an EMBL/GenBank/DDBJ whole genome shotgun (WGS) entry which is preliminary data.</text>
</comment>
<dbReference type="EMBL" id="STGJ01000008">
    <property type="protein sequence ID" value="TIC83203.1"/>
    <property type="molecule type" value="Genomic_DNA"/>
</dbReference>
<dbReference type="AlphaFoldDB" id="A0A4V4N862"/>
<keyword evidence="1" id="KW-0812">Transmembrane</keyword>
<evidence type="ECO:0000256" key="1">
    <source>
        <dbReference type="SAM" id="Phobius"/>
    </source>
</evidence>
<organism evidence="2 3">
    <name type="scientific">Crenobacter intestini</name>
    <dbReference type="NCBI Taxonomy" id="2563443"/>
    <lineage>
        <taxon>Bacteria</taxon>
        <taxon>Pseudomonadati</taxon>
        <taxon>Pseudomonadota</taxon>
        <taxon>Betaproteobacteria</taxon>
        <taxon>Neisseriales</taxon>
        <taxon>Neisseriaceae</taxon>
        <taxon>Crenobacter</taxon>
    </lineage>
</organism>
<dbReference type="NCBIfam" id="NF045611">
    <property type="entry name" value="small_CydP"/>
    <property type="match status" value="1"/>
</dbReference>
<dbReference type="Proteomes" id="UP000308891">
    <property type="component" value="Unassembled WGS sequence"/>
</dbReference>
<proteinExistence type="predicted"/>
<dbReference type="InterPro" id="IPR054636">
    <property type="entry name" value="CydP"/>
</dbReference>
<sequence length="61" mass="6781">MGYSDRKLRDHLVLVVVAKLLVLVLLWWAFVRDARVEADSASVARVLTGAVSQQGEMNGNR</sequence>
<protein>
    <submittedName>
        <fullName evidence="2">Uncharacterized protein</fullName>
    </submittedName>
</protein>
<dbReference type="OrthoDB" id="9157336at2"/>
<reference evidence="2 3" key="1">
    <citation type="submission" date="2019-04" db="EMBL/GenBank/DDBJ databases">
        <title>Crenobacter sp. nov.</title>
        <authorList>
            <person name="Shi S."/>
        </authorList>
    </citation>
    <scope>NUCLEOTIDE SEQUENCE [LARGE SCALE GENOMIC DNA]</scope>
    <source>
        <strain evidence="2 3">GY 70310</strain>
    </source>
</reference>
<accession>A0A4V4N862</accession>
<gene>
    <name evidence="2" type="ORF">E5K04_08270</name>
</gene>
<feature type="transmembrane region" description="Helical" evidence="1">
    <location>
        <begin position="12"/>
        <end position="30"/>
    </location>
</feature>
<keyword evidence="3" id="KW-1185">Reference proteome</keyword>